<feature type="domain" description="Aldehyde dehydrogenase" evidence="9">
    <location>
        <begin position="32"/>
        <end position="489"/>
    </location>
</feature>
<evidence type="ECO:0000313" key="10">
    <source>
        <dbReference type="EMBL" id="MDA5397173.1"/>
    </source>
</evidence>
<dbReference type="InterPro" id="IPR016163">
    <property type="entry name" value="Ald_DH_C"/>
</dbReference>
<dbReference type="EMBL" id="JAPJZI010000001">
    <property type="protein sequence ID" value="MDA5397173.1"/>
    <property type="molecule type" value="Genomic_DNA"/>
</dbReference>
<dbReference type="InterPro" id="IPR016161">
    <property type="entry name" value="Ald_DH/histidinol_DH"/>
</dbReference>
<dbReference type="Pfam" id="PF00171">
    <property type="entry name" value="Aldedh"/>
    <property type="match status" value="1"/>
</dbReference>
<proteinExistence type="inferred from homology"/>
<evidence type="ECO:0000256" key="5">
    <source>
        <dbReference type="ARBA" id="ARBA00023002"/>
    </source>
</evidence>
<dbReference type="AlphaFoldDB" id="A0A9X3UEG3"/>
<dbReference type="SUPFAM" id="SSF53720">
    <property type="entry name" value="ALDH-like"/>
    <property type="match status" value="1"/>
</dbReference>
<dbReference type="Proteomes" id="UP001151234">
    <property type="component" value="Unassembled WGS sequence"/>
</dbReference>
<keyword evidence="2" id="KW-0479">Metal-binding</keyword>
<gene>
    <name evidence="10" type="ORF">OQ273_01200</name>
</gene>
<evidence type="ECO:0000256" key="4">
    <source>
        <dbReference type="ARBA" id="ARBA00022958"/>
    </source>
</evidence>
<dbReference type="PANTHER" id="PTHR11699">
    <property type="entry name" value="ALDEHYDE DEHYDROGENASE-RELATED"/>
    <property type="match status" value="1"/>
</dbReference>
<accession>A0A9X3UEG3</accession>
<dbReference type="PROSITE" id="PS00687">
    <property type="entry name" value="ALDEHYDE_DEHYDR_GLU"/>
    <property type="match status" value="1"/>
</dbReference>
<keyword evidence="5 8" id="KW-0560">Oxidoreductase</keyword>
<evidence type="ECO:0000259" key="9">
    <source>
        <dbReference type="Pfam" id="PF00171"/>
    </source>
</evidence>
<keyword evidence="3" id="KW-0521">NADP</keyword>
<protein>
    <submittedName>
        <fullName evidence="10">Aldehyde dehydrogenase family protein</fullName>
    </submittedName>
</protein>
<evidence type="ECO:0000256" key="6">
    <source>
        <dbReference type="ARBA" id="ARBA00023097"/>
    </source>
</evidence>
<name>A0A9X3UEG3_9HYPH</name>
<dbReference type="Gene3D" id="3.40.605.10">
    <property type="entry name" value="Aldehyde Dehydrogenase, Chain A, domain 1"/>
    <property type="match status" value="1"/>
</dbReference>
<evidence type="ECO:0000256" key="1">
    <source>
        <dbReference type="ARBA" id="ARBA00009986"/>
    </source>
</evidence>
<dbReference type="InterPro" id="IPR016162">
    <property type="entry name" value="Ald_DH_N"/>
</dbReference>
<dbReference type="InterPro" id="IPR029510">
    <property type="entry name" value="Ald_DH_CS_GLU"/>
</dbReference>
<evidence type="ECO:0000313" key="11">
    <source>
        <dbReference type="Proteomes" id="UP001151234"/>
    </source>
</evidence>
<dbReference type="GO" id="GO:0004030">
    <property type="term" value="F:aldehyde dehydrogenase [NAD(P)+] activity"/>
    <property type="evidence" value="ECO:0007669"/>
    <property type="project" value="UniProtKB-ARBA"/>
</dbReference>
<dbReference type="GO" id="GO:0046872">
    <property type="term" value="F:metal ion binding"/>
    <property type="evidence" value="ECO:0007669"/>
    <property type="project" value="UniProtKB-KW"/>
</dbReference>
<dbReference type="RefSeq" id="WP_267988642.1">
    <property type="nucleotide sequence ID" value="NZ_JAPJZI010000001.1"/>
</dbReference>
<keyword evidence="11" id="KW-1185">Reference proteome</keyword>
<keyword evidence="6" id="KW-0558">Oxidation</keyword>
<dbReference type="InterPro" id="IPR015590">
    <property type="entry name" value="Aldehyde_DH_dom"/>
</dbReference>
<dbReference type="FunFam" id="3.40.309.10:FF:000012">
    <property type="entry name" value="Betaine aldehyde dehydrogenase"/>
    <property type="match status" value="1"/>
</dbReference>
<reference evidence="10" key="1">
    <citation type="submission" date="2022-11" db="EMBL/GenBank/DDBJ databases">
        <title>Draft genome sequence of Hoeflea poritis E7-10 and Hoeflea prorocentri PM5-8, separated from scleractinian coral Porites lutea and marine dinoflagellate.</title>
        <authorList>
            <person name="Zhang G."/>
            <person name="Wei Q."/>
            <person name="Cai L."/>
        </authorList>
    </citation>
    <scope>NUCLEOTIDE SEQUENCE</scope>
    <source>
        <strain evidence="10">PM5-8</strain>
    </source>
</reference>
<evidence type="ECO:0000256" key="8">
    <source>
        <dbReference type="RuleBase" id="RU003345"/>
    </source>
</evidence>
<comment type="similarity">
    <text evidence="1 8">Belongs to the aldehyde dehydrogenase family.</text>
</comment>
<evidence type="ECO:0000256" key="3">
    <source>
        <dbReference type="ARBA" id="ARBA00022857"/>
    </source>
</evidence>
<keyword evidence="4" id="KW-0630">Potassium</keyword>
<organism evidence="10 11">
    <name type="scientific">Hoeflea prorocentri</name>
    <dbReference type="NCBI Taxonomy" id="1922333"/>
    <lineage>
        <taxon>Bacteria</taxon>
        <taxon>Pseudomonadati</taxon>
        <taxon>Pseudomonadota</taxon>
        <taxon>Alphaproteobacteria</taxon>
        <taxon>Hyphomicrobiales</taxon>
        <taxon>Rhizobiaceae</taxon>
        <taxon>Hoeflea</taxon>
    </lineage>
</organism>
<evidence type="ECO:0000256" key="7">
    <source>
        <dbReference type="PROSITE-ProRule" id="PRU10007"/>
    </source>
</evidence>
<feature type="active site" evidence="7">
    <location>
        <position position="265"/>
    </location>
</feature>
<dbReference type="Gene3D" id="3.40.309.10">
    <property type="entry name" value="Aldehyde Dehydrogenase, Chain A, domain 2"/>
    <property type="match status" value="1"/>
</dbReference>
<sequence length="493" mass="52902">MLRNQNSTISFDPADVDLPKGHWIDGAYVDDREHIELRYPSNGATYAACPIADPGMVDRAVQSAKHALKTSQWATCRPRERAQLLQRWADLMEEESERLGQLEALASTRPISQAISVDVAVTAEQIRFFAEFADKEGGDVVPTDGNHLGMILTEPYGIVGAITPWNVPLSMAGWKLGPALAAGNAVVLKPSEMTPFSTLYLAELATRAGIPSGIVNIVLGDGPTTGASLVGHSDIAKISFTGSTVAGGAILKRIADTGIKPMTLELGGKSPQVVFRSADIERTATAIARGIQVNAGQTCVAGSRIIVQESVAPEILERVTTKLSDYRIGATWVDDTNYSPIISETQLQRIDGIVKAAIAKGASCAIGGKQLDHPGYFYEPTILTNLDSSSPALSNEIFGPVVTIQTFVDEEEAYELANHPTFGLAAGVYSSDLKECLRATKRIEAGTVWVNRYGRSRDHILPTGGFKASGIGKDLGREAYKSSRRQKSVLIEH</sequence>
<comment type="caution">
    <text evidence="10">The sequence shown here is derived from an EMBL/GenBank/DDBJ whole genome shotgun (WGS) entry which is preliminary data.</text>
</comment>
<dbReference type="FunFam" id="3.40.605.10:FF:000001">
    <property type="entry name" value="Aldehyde dehydrogenase 1"/>
    <property type="match status" value="1"/>
</dbReference>
<evidence type="ECO:0000256" key="2">
    <source>
        <dbReference type="ARBA" id="ARBA00022723"/>
    </source>
</evidence>